<dbReference type="PANTHER" id="PTHR22847:SF637">
    <property type="entry name" value="WD REPEAT DOMAIN 5B"/>
    <property type="match status" value="1"/>
</dbReference>
<evidence type="ECO:0000256" key="2">
    <source>
        <dbReference type="ARBA" id="ARBA00022737"/>
    </source>
</evidence>
<feature type="repeat" description="WD" evidence="3">
    <location>
        <begin position="1"/>
        <end position="33"/>
    </location>
</feature>
<dbReference type="InterPro" id="IPR015943">
    <property type="entry name" value="WD40/YVTN_repeat-like_dom_sf"/>
</dbReference>
<dbReference type="RefSeq" id="WP_398406685.1">
    <property type="nucleotide sequence ID" value="NZ_JACJTA010000153.1"/>
</dbReference>
<evidence type="ECO:0000256" key="3">
    <source>
        <dbReference type="PROSITE-ProRule" id="PRU00221"/>
    </source>
</evidence>
<dbReference type="PROSITE" id="PS50294">
    <property type="entry name" value="WD_REPEATS_REGION"/>
    <property type="match status" value="2"/>
</dbReference>
<protein>
    <submittedName>
        <fullName evidence="4">Uncharacterized protein</fullName>
    </submittedName>
</protein>
<keyword evidence="2" id="KW-0677">Repeat</keyword>
<dbReference type="Gene3D" id="2.130.10.10">
    <property type="entry name" value="YVTN repeat-like/Quinoprotein amine dehydrogenase"/>
    <property type="match status" value="1"/>
</dbReference>
<evidence type="ECO:0000256" key="1">
    <source>
        <dbReference type="ARBA" id="ARBA00022574"/>
    </source>
</evidence>
<dbReference type="Proteomes" id="UP000660380">
    <property type="component" value="Unassembled WGS sequence"/>
</dbReference>
<sequence length="68" mass="7329">SVAISPNGKTLASGSDDTTIKLWNLATGEEIRTLTGHSNKVMSVAISLDSKTLVSGSWDKTIKIWRLK</sequence>
<feature type="repeat" description="WD" evidence="3">
    <location>
        <begin position="34"/>
        <end position="68"/>
    </location>
</feature>
<dbReference type="InterPro" id="IPR020472">
    <property type="entry name" value="WD40_PAC1"/>
</dbReference>
<reference evidence="4 5" key="1">
    <citation type="journal article" date="2020" name="ISME J.">
        <title>Comparative genomics reveals insights into cyanobacterial evolution and habitat adaptation.</title>
        <authorList>
            <person name="Chen M.Y."/>
            <person name="Teng W.K."/>
            <person name="Zhao L."/>
            <person name="Hu C.X."/>
            <person name="Zhou Y.K."/>
            <person name="Han B.P."/>
            <person name="Song L.R."/>
            <person name="Shu W.S."/>
        </authorList>
    </citation>
    <scope>NUCLEOTIDE SEQUENCE [LARGE SCALE GENOMIC DNA]</scope>
    <source>
        <strain evidence="4 5">FACHB-248</strain>
    </source>
</reference>
<dbReference type="Pfam" id="PF00400">
    <property type="entry name" value="WD40"/>
    <property type="match status" value="2"/>
</dbReference>
<gene>
    <name evidence="4" type="ORF">H6G81_34150</name>
</gene>
<keyword evidence="1 3" id="KW-0853">WD repeat</keyword>
<dbReference type="InterPro" id="IPR036322">
    <property type="entry name" value="WD40_repeat_dom_sf"/>
</dbReference>
<keyword evidence="5" id="KW-1185">Reference proteome</keyword>
<name>A0ABR8H2E4_9CYAN</name>
<dbReference type="EMBL" id="JACJTA010000153">
    <property type="protein sequence ID" value="MBD2609400.1"/>
    <property type="molecule type" value="Genomic_DNA"/>
</dbReference>
<evidence type="ECO:0000313" key="5">
    <source>
        <dbReference type="Proteomes" id="UP000660380"/>
    </source>
</evidence>
<dbReference type="InterPro" id="IPR001680">
    <property type="entry name" value="WD40_rpt"/>
</dbReference>
<organism evidence="4 5">
    <name type="scientific">Scytonema hofmannii FACHB-248</name>
    <dbReference type="NCBI Taxonomy" id="1842502"/>
    <lineage>
        <taxon>Bacteria</taxon>
        <taxon>Bacillati</taxon>
        <taxon>Cyanobacteriota</taxon>
        <taxon>Cyanophyceae</taxon>
        <taxon>Nostocales</taxon>
        <taxon>Scytonemataceae</taxon>
        <taxon>Scytonema</taxon>
    </lineage>
</organism>
<dbReference type="PROSITE" id="PS50082">
    <property type="entry name" value="WD_REPEATS_2"/>
    <property type="match status" value="2"/>
</dbReference>
<evidence type="ECO:0000313" key="4">
    <source>
        <dbReference type="EMBL" id="MBD2609400.1"/>
    </source>
</evidence>
<comment type="caution">
    <text evidence="4">The sequence shown here is derived from an EMBL/GenBank/DDBJ whole genome shotgun (WGS) entry which is preliminary data.</text>
</comment>
<dbReference type="SMART" id="SM00320">
    <property type="entry name" value="WD40"/>
    <property type="match status" value="2"/>
</dbReference>
<dbReference type="SUPFAM" id="SSF50978">
    <property type="entry name" value="WD40 repeat-like"/>
    <property type="match status" value="1"/>
</dbReference>
<feature type="non-terminal residue" evidence="4">
    <location>
        <position position="1"/>
    </location>
</feature>
<dbReference type="InterPro" id="IPR019775">
    <property type="entry name" value="WD40_repeat_CS"/>
</dbReference>
<dbReference type="PANTHER" id="PTHR22847">
    <property type="entry name" value="WD40 REPEAT PROTEIN"/>
    <property type="match status" value="1"/>
</dbReference>
<dbReference type="PRINTS" id="PR00320">
    <property type="entry name" value="GPROTEINBRPT"/>
</dbReference>
<proteinExistence type="predicted"/>
<dbReference type="PROSITE" id="PS00678">
    <property type="entry name" value="WD_REPEATS_1"/>
    <property type="match status" value="1"/>
</dbReference>
<accession>A0ABR8H2E4</accession>